<reference evidence="2 3" key="1">
    <citation type="submission" date="2017-01" db="EMBL/GenBank/DDBJ databases">
        <authorList>
            <person name="Mah S.A."/>
            <person name="Swanson W.J."/>
            <person name="Moy G.W."/>
            <person name="Vacquier V.D."/>
        </authorList>
    </citation>
    <scope>NUCLEOTIDE SEQUENCE [LARGE SCALE GENOMIC DNA]</scope>
    <source>
        <strain evidence="2 3">DCY110</strain>
    </source>
</reference>
<keyword evidence="1" id="KW-1133">Transmembrane helix</keyword>
<dbReference type="PANTHER" id="PTHR38592">
    <property type="entry name" value="BLL4819 PROTEIN"/>
    <property type="match status" value="1"/>
</dbReference>
<proteinExistence type="predicted"/>
<feature type="transmembrane region" description="Helical" evidence="1">
    <location>
        <begin position="173"/>
        <end position="193"/>
    </location>
</feature>
<feature type="transmembrane region" description="Helical" evidence="1">
    <location>
        <begin position="323"/>
        <end position="341"/>
    </location>
</feature>
<dbReference type="KEGG" id="rhy:RD110_19555"/>
<name>A0A1P8JZH6_9BURK</name>
<dbReference type="STRING" id="1842727.RD110_19555"/>
<sequence length="428" mass="47670">METLHVPRSSGSTRRWEIDALRGLMLVLMTFTHLPTRLSSPMGQPFGYVSAAEGFVLLSAYVTGMVYSRLAQKQGIAAMRKAFLRRAAKVYFCQAASLLVLFTVIAAVGMKVDHAPVREIISFYLREPITALLSGLALVYEPPLLDILPMYVVFMLVSPLVLGFALRSGWGRVIGASLLLWVLAQFDFGRWLHGQMVVFTGLPVSYVQTGPFVTFAWQFLWVLGLWMGSHTSDKAAGTWLFPGWAVVVAAVYAAACLVWRHWFGQIPFAPGFWANDAFDKWHLAPFRLINLFALMVLAMHFADWLRRHAPRSRILETMGSASLTVFCTHLLMVFLVLAWWGDSAQARPVWGDIALLAAVFAGLYGVAAIVAWLENSPARWVPAHERHPDSGDTAPELPPPLEGALLTERLQLAPGVAQPTRQRRWLRS</sequence>
<dbReference type="PANTHER" id="PTHR38592:SF3">
    <property type="entry name" value="BLL4819 PROTEIN"/>
    <property type="match status" value="1"/>
</dbReference>
<evidence type="ECO:0000313" key="3">
    <source>
        <dbReference type="Proteomes" id="UP000186609"/>
    </source>
</evidence>
<dbReference type="EMBL" id="CP019236">
    <property type="protein sequence ID" value="APW39135.1"/>
    <property type="molecule type" value="Genomic_DNA"/>
</dbReference>
<feature type="transmembrane region" description="Helical" evidence="1">
    <location>
        <begin position="148"/>
        <end position="166"/>
    </location>
</feature>
<protein>
    <recommendedName>
        <fullName evidence="4">Acyltransferase</fullName>
    </recommendedName>
</protein>
<keyword evidence="3" id="KW-1185">Reference proteome</keyword>
<evidence type="ECO:0008006" key="4">
    <source>
        <dbReference type="Google" id="ProtNLM"/>
    </source>
</evidence>
<feature type="transmembrane region" description="Helical" evidence="1">
    <location>
        <begin position="205"/>
        <end position="227"/>
    </location>
</feature>
<dbReference type="AlphaFoldDB" id="A0A1P8JZH6"/>
<organism evidence="2 3">
    <name type="scientific">Rhodoferax koreensis</name>
    <dbReference type="NCBI Taxonomy" id="1842727"/>
    <lineage>
        <taxon>Bacteria</taxon>
        <taxon>Pseudomonadati</taxon>
        <taxon>Pseudomonadota</taxon>
        <taxon>Betaproteobacteria</taxon>
        <taxon>Burkholderiales</taxon>
        <taxon>Comamonadaceae</taxon>
        <taxon>Rhodoferax</taxon>
    </lineage>
</organism>
<accession>A0A1P8JZH6</accession>
<keyword evidence="1" id="KW-0472">Membrane</keyword>
<evidence type="ECO:0000313" key="2">
    <source>
        <dbReference type="EMBL" id="APW39135.1"/>
    </source>
</evidence>
<keyword evidence="1" id="KW-0812">Transmembrane</keyword>
<dbReference type="InterPro" id="IPR014550">
    <property type="entry name" value="UCP028704_OpgC"/>
</dbReference>
<dbReference type="PIRSF" id="PIRSF028704">
    <property type="entry name" value="UPC028704"/>
    <property type="match status" value="1"/>
</dbReference>
<feature type="transmembrane region" description="Helical" evidence="1">
    <location>
        <begin position="48"/>
        <end position="67"/>
    </location>
</feature>
<dbReference type="Proteomes" id="UP000186609">
    <property type="component" value="Chromosome"/>
</dbReference>
<dbReference type="OrthoDB" id="9775975at2"/>
<gene>
    <name evidence="2" type="ORF">RD110_19555</name>
</gene>
<evidence type="ECO:0000256" key="1">
    <source>
        <dbReference type="SAM" id="Phobius"/>
    </source>
</evidence>
<feature type="transmembrane region" description="Helical" evidence="1">
    <location>
        <begin position="353"/>
        <end position="373"/>
    </location>
</feature>
<feature type="transmembrane region" description="Helical" evidence="1">
    <location>
        <begin position="239"/>
        <end position="262"/>
    </location>
</feature>
<feature type="transmembrane region" description="Helical" evidence="1">
    <location>
        <begin position="282"/>
        <end position="302"/>
    </location>
</feature>
<dbReference type="Pfam" id="PF10129">
    <property type="entry name" value="OpgC_C"/>
    <property type="match status" value="1"/>
</dbReference>
<feature type="transmembrane region" description="Helical" evidence="1">
    <location>
        <begin position="88"/>
        <end position="108"/>
    </location>
</feature>